<feature type="region of interest" description="Disordered" evidence="1">
    <location>
        <begin position="85"/>
        <end position="112"/>
    </location>
</feature>
<comment type="caution">
    <text evidence="2">The sequence shown here is derived from an EMBL/GenBank/DDBJ whole genome shotgun (WGS) entry which is preliminary data.</text>
</comment>
<keyword evidence="3" id="KW-1185">Reference proteome</keyword>
<evidence type="ECO:0000313" key="3">
    <source>
        <dbReference type="Proteomes" id="UP001328107"/>
    </source>
</evidence>
<sequence>MIPPKYVSLHLRKSLNWHIQAGKYLNKISRMELSMDSLYQTDADLVGHFIPHNHPFIDFQTVKKLIDHPTFGSLAAEITSKWAEQSYDTTSPSSTNSSADESSTSIGSGSSRKRYIMMTD</sequence>
<evidence type="ECO:0000256" key="1">
    <source>
        <dbReference type="SAM" id="MobiDB-lite"/>
    </source>
</evidence>
<organism evidence="2 3">
    <name type="scientific">Pristionchus mayeri</name>
    <dbReference type="NCBI Taxonomy" id="1317129"/>
    <lineage>
        <taxon>Eukaryota</taxon>
        <taxon>Metazoa</taxon>
        <taxon>Ecdysozoa</taxon>
        <taxon>Nematoda</taxon>
        <taxon>Chromadorea</taxon>
        <taxon>Rhabditida</taxon>
        <taxon>Rhabditina</taxon>
        <taxon>Diplogasteromorpha</taxon>
        <taxon>Diplogasteroidea</taxon>
        <taxon>Neodiplogasteridae</taxon>
        <taxon>Pristionchus</taxon>
    </lineage>
</organism>
<name>A0AAN5D0X5_9BILA</name>
<feature type="non-terminal residue" evidence="2">
    <location>
        <position position="120"/>
    </location>
</feature>
<gene>
    <name evidence="2" type="ORF">PMAYCL1PPCAC_24536</name>
</gene>
<dbReference type="AlphaFoldDB" id="A0AAN5D0X5"/>
<dbReference type="Proteomes" id="UP001328107">
    <property type="component" value="Unassembled WGS sequence"/>
</dbReference>
<reference evidence="3" key="1">
    <citation type="submission" date="2022-10" db="EMBL/GenBank/DDBJ databases">
        <title>Genome assembly of Pristionchus species.</title>
        <authorList>
            <person name="Yoshida K."/>
            <person name="Sommer R.J."/>
        </authorList>
    </citation>
    <scope>NUCLEOTIDE SEQUENCE [LARGE SCALE GENOMIC DNA]</scope>
    <source>
        <strain evidence="3">RS5460</strain>
    </source>
</reference>
<proteinExistence type="predicted"/>
<feature type="compositionally biased region" description="Low complexity" evidence="1">
    <location>
        <begin position="86"/>
        <end position="110"/>
    </location>
</feature>
<dbReference type="EMBL" id="BTRK01000005">
    <property type="protein sequence ID" value="GMR54341.1"/>
    <property type="molecule type" value="Genomic_DNA"/>
</dbReference>
<protein>
    <submittedName>
        <fullName evidence="2">Uncharacterized protein</fullName>
    </submittedName>
</protein>
<evidence type="ECO:0000313" key="2">
    <source>
        <dbReference type="EMBL" id="GMR54341.1"/>
    </source>
</evidence>
<accession>A0AAN5D0X5</accession>